<dbReference type="Pfam" id="PF11877">
    <property type="entry name" value="DUF3397"/>
    <property type="match status" value="1"/>
</dbReference>
<evidence type="ECO:0000313" key="3">
    <source>
        <dbReference type="Proteomes" id="UP000644875"/>
    </source>
</evidence>
<dbReference type="Proteomes" id="UP000644875">
    <property type="component" value="Unassembled WGS sequence"/>
</dbReference>
<accession>A0A934PA27</accession>
<organism evidence="2 3">
    <name type="scientific">Streptococcus zalophi</name>
    <dbReference type="NCBI Taxonomy" id="640031"/>
    <lineage>
        <taxon>Bacteria</taxon>
        <taxon>Bacillati</taxon>
        <taxon>Bacillota</taxon>
        <taxon>Bacilli</taxon>
        <taxon>Lactobacillales</taxon>
        <taxon>Streptococcaceae</taxon>
        <taxon>Streptococcus</taxon>
    </lineage>
</organism>
<feature type="transmembrane region" description="Helical" evidence="1">
    <location>
        <begin position="6"/>
        <end position="26"/>
    </location>
</feature>
<gene>
    <name evidence="2" type="ORF">JHK64_04490</name>
</gene>
<feature type="transmembrane region" description="Helical" evidence="1">
    <location>
        <begin position="93"/>
        <end position="114"/>
    </location>
</feature>
<keyword evidence="1" id="KW-0812">Transmembrane</keyword>
<evidence type="ECO:0000313" key="2">
    <source>
        <dbReference type="EMBL" id="MBJ8349887.1"/>
    </source>
</evidence>
<comment type="caution">
    <text evidence="2">The sequence shown here is derived from an EMBL/GenBank/DDBJ whole genome shotgun (WGS) entry which is preliminary data.</text>
</comment>
<keyword evidence="1" id="KW-1133">Transmembrane helix</keyword>
<dbReference type="AlphaFoldDB" id="A0A934PA27"/>
<protein>
    <submittedName>
        <fullName evidence="2">DUF3397 domain-containing protein</fullName>
    </submittedName>
</protein>
<evidence type="ECO:0000256" key="1">
    <source>
        <dbReference type="SAM" id="Phobius"/>
    </source>
</evidence>
<sequence length="115" mass="13734">MMIYKLMAVLFIIITPIFSFIIVKLLGLSKYKINLADLSLPLFVGEIYLVSKNFFTHSFIFYYLIVMSLLAIGLTIWLLRSKKEFHYRRFFKFFWRTGFILTFLFYLATVVAIFL</sequence>
<dbReference type="EMBL" id="JAENBP010000004">
    <property type="protein sequence ID" value="MBJ8349887.1"/>
    <property type="molecule type" value="Genomic_DNA"/>
</dbReference>
<reference evidence="2 3" key="1">
    <citation type="journal article" date="2021" name="Int. J. Syst. Evol. Microbiol.">
        <title>Streptococcus vicugnae sp. nov., isolated from faeces of alpacas (Vicugna pacos) and cattle (Bos taurus), Streptococcus zalophi sp. nov., and Streptococcus pacificus sp. nov., isolated from respiratory tract of California sea lions (Zalophus californianus).</title>
        <authorList>
            <person name="Volokhov D.V."/>
            <person name="Zagorodnyaya T.A."/>
            <person name="Shen Z."/>
            <person name="Blom J."/>
            <person name="Furtak V.A."/>
            <person name="Eisenberg T."/>
            <person name="Fan P."/>
            <person name="Jeong K.C."/>
            <person name="Gao Y."/>
            <person name="Zhang S."/>
            <person name="Amselle M."/>
        </authorList>
    </citation>
    <scope>NUCLEOTIDE SEQUENCE [LARGE SCALE GENOMIC DNA]</scope>
    <source>
        <strain evidence="3">CSL7508-lung</strain>
    </source>
</reference>
<dbReference type="InterPro" id="IPR024515">
    <property type="entry name" value="DUF3397"/>
</dbReference>
<keyword evidence="1" id="KW-0472">Membrane</keyword>
<name>A0A934PA27_9STRE</name>
<keyword evidence="3" id="KW-1185">Reference proteome</keyword>
<feature type="transmembrane region" description="Helical" evidence="1">
    <location>
        <begin position="61"/>
        <end position="81"/>
    </location>
</feature>
<dbReference type="RefSeq" id="WP_199567804.1">
    <property type="nucleotide sequence ID" value="NZ_JAENBP010000004.1"/>
</dbReference>
<proteinExistence type="predicted"/>